<dbReference type="PANTHER" id="PTHR45453">
    <property type="entry name" value="PHOSPHATE REGULON SENSOR PROTEIN PHOR"/>
    <property type="match status" value="1"/>
</dbReference>
<dbReference type="Pfam" id="PF02518">
    <property type="entry name" value="HATPase_c"/>
    <property type="match status" value="1"/>
</dbReference>
<evidence type="ECO:0000256" key="6">
    <source>
        <dbReference type="ARBA" id="ARBA00023012"/>
    </source>
</evidence>
<reference evidence="11 12" key="2">
    <citation type="journal article" date="2013" name="PLoS ONE">
        <title>INDIGO - INtegrated Data Warehouse of MIcrobial GenOmes with Examples from the Red Sea Extremophiles.</title>
        <authorList>
            <person name="Alam I."/>
            <person name="Antunes A."/>
            <person name="Kamau A.A."/>
            <person name="Ba Alawi W."/>
            <person name="Kalkatawi M."/>
            <person name="Stingl U."/>
            <person name="Bajic V.B."/>
        </authorList>
    </citation>
    <scope>NUCLEOTIDE SEQUENCE [LARGE SCALE GENOMIC DNA]</scope>
    <source>
        <strain evidence="11 12">SSD-17B</strain>
    </source>
</reference>
<proteinExistence type="predicted"/>
<name>F7PSK5_9MOLU</name>
<feature type="domain" description="Histidine kinase" evidence="10">
    <location>
        <begin position="228"/>
        <end position="445"/>
    </location>
</feature>
<dbReference type="SMART" id="SM00388">
    <property type="entry name" value="HisKA"/>
    <property type="match status" value="1"/>
</dbReference>
<dbReference type="SUPFAM" id="SSF47384">
    <property type="entry name" value="Homodimeric domain of signal transducing histidine kinase"/>
    <property type="match status" value="1"/>
</dbReference>
<evidence type="ECO:0000256" key="8">
    <source>
        <dbReference type="SAM" id="Coils"/>
    </source>
</evidence>
<dbReference type="Proteomes" id="UP000005707">
    <property type="component" value="Unassembled WGS sequence"/>
</dbReference>
<dbReference type="GO" id="GO:0004721">
    <property type="term" value="F:phosphoprotein phosphatase activity"/>
    <property type="evidence" value="ECO:0007669"/>
    <property type="project" value="TreeGrafter"/>
</dbReference>
<feature type="coiled-coil region" evidence="8">
    <location>
        <begin position="91"/>
        <end position="118"/>
    </location>
</feature>
<keyword evidence="9" id="KW-1133">Transmembrane helix</keyword>
<evidence type="ECO:0000313" key="12">
    <source>
        <dbReference type="Proteomes" id="UP000005707"/>
    </source>
</evidence>
<dbReference type="GO" id="GO:0000155">
    <property type="term" value="F:phosphorelay sensor kinase activity"/>
    <property type="evidence" value="ECO:0007669"/>
    <property type="project" value="InterPro"/>
</dbReference>
<dbReference type="InterPro" id="IPR003594">
    <property type="entry name" value="HATPase_dom"/>
</dbReference>
<comment type="caution">
    <text evidence="11">The sequence shown here is derived from an EMBL/GenBank/DDBJ whole genome shotgun (WGS) entry which is preliminary data.</text>
</comment>
<keyword evidence="9" id="KW-0812">Transmembrane</keyword>
<keyword evidence="3" id="KW-0597">Phosphoprotein</keyword>
<dbReference type="InterPro" id="IPR036890">
    <property type="entry name" value="HATPase_C_sf"/>
</dbReference>
<dbReference type="Gene3D" id="1.10.287.130">
    <property type="match status" value="1"/>
</dbReference>
<dbReference type="FunFam" id="1.10.287.130:FF:000001">
    <property type="entry name" value="Two-component sensor histidine kinase"/>
    <property type="match status" value="1"/>
</dbReference>
<dbReference type="STRING" id="1033810.HLPCO_001594"/>
<dbReference type="EMBL" id="AFNU02000004">
    <property type="protein sequence ID" value="ERJ12603.1"/>
    <property type="molecule type" value="Genomic_DNA"/>
</dbReference>
<protein>
    <recommendedName>
        <fullName evidence="2">histidine kinase</fullName>
        <ecNumber evidence="2">2.7.13.3</ecNumber>
    </recommendedName>
</protein>
<dbReference type="PRINTS" id="PR00344">
    <property type="entry name" value="BCTRLSENSOR"/>
</dbReference>
<keyword evidence="4 11" id="KW-0808">Transferase</keyword>
<accession>F7PSK5</accession>
<gene>
    <name evidence="11" type="primary">phoR</name>
    <name evidence="11" type="ORF">HLPCO_001594</name>
</gene>
<dbReference type="GO" id="GO:0016036">
    <property type="term" value="P:cellular response to phosphate starvation"/>
    <property type="evidence" value="ECO:0007669"/>
    <property type="project" value="TreeGrafter"/>
</dbReference>
<dbReference type="Pfam" id="PF00512">
    <property type="entry name" value="HisKA"/>
    <property type="match status" value="1"/>
</dbReference>
<evidence type="ECO:0000259" key="10">
    <source>
        <dbReference type="PROSITE" id="PS50109"/>
    </source>
</evidence>
<evidence type="ECO:0000313" key="11">
    <source>
        <dbReference type="EMBL" id="ERJ12603.1"/>
    </source>
</evidence>
<reference evidence="11 12" key="1">
    <citation type="journal article" date="2011" name="J. Bacteriol.">
        <title>Genome sequence of Haloplasma contractile, an unusual contractile bacterium from a deep-sea anoxic brine lake.</title>
        <authorList>
            <person name="Antunes A."/>
            <person name="Alam I."/>
            <person name="El Dorry H."/>
            <person name="Siam R."/>
            <person name="Robertson A."/>
            <person name="Bajic V.B."/>
            <person name="Stingl U."/>
        </authorList>
    </citation>
    <scope>NUCLEOTIDE SEQUENCE [LARGE SCALE GENOMIC DNA]</scope>
    <source>
        <strain evidence="11 12">SSD-17B</strain>
    </source>
</reference>
<dbReference type="InterPro" id="IPR050351">
    <property type="entry name" value="BphY/WalK/GraS-like"/>
</dbReference>
<evidence type="ECO:0000256" key="9">
    <source>
        <dbReference type="SAM" id="Phobius"/>
    </source>
</evidence>
<dbReference type="OrthoDB" id="9813151at2"/>
<keyword evidence="7 9" id="KW-0472">Membrane</keyword>
<evidence type="ECO:0000256" key="1">
    <source>
        <dbReference type="ARBA" id="ARBA00000085"/>
    </source>
</evidence>
<dbReference type="InterPro" id="IPR036097">
    <property type="entry name" value="HisK_dim/P_sf"/>
</dbReference>
<dbReference type="Gene3D" id="3.30.450.20">
    <property type="entry name" value="PAS domain"/>
    <property type="match status" value="1"/>
</dbReference>
<dbReference type="PROSITE" id="PS50109">
    <property type="entry name" value="HIS_KIN"/>
    <property type="match status" value="1"/>
</dbReference>
<comment type="catalytic activity">
    <reaction evidence="1">
        <text>ATP + protein L-histidine = ADP + protein N-phospho-L-histidine.</text>
        <dbReference type="EC" id="2.7.13.3"/>
    </reaction>
</comment>
<dbReference type="InterPro" id="IPR005467">
    <property type="entry name" value="His_kinase_dom"/>
</dbReference>
<dbReference type="eggNOG" id="COG5002">
    <property type="taxonomic scope" value="Bacteria"/>
</dbReference>
<dbReference type="SMART" id="SM00387">
    <property type="entry name" value="HATPase_c"/>
    <property type="match status" value="1"/>
</dbReference>
<dbReference type="FunCoup" id="F7PSK5">
    <property type="interactions" value="202"/>
</dbReference>
<dbReference type="PANTHER" id="PTHR45453:SF1">
    <property type="entry name" value="PHOSPHATE REGULON SENSOR PROTEIN PHOR"/>
    <property type="match status" value="1"/>
</dbReference>
<keyword evidence="12" id="KW-1185">Reference proteome</keyword>
<dbReference type="CDD" id="cd00075">
    <property type="entry name" value="HATPase"/>
    <property type="match status" value="1"/>
</dbReference>
<dbReference type="RefSeq" id="WP_008824814.1">
    <property type="nucleotide sequence ID" value="NZ_AFNU02000004.1"/>
</dbReference>
<organism evidence="11 12">
    <name type="scientific">Haloplasma contractile SSD-17B</name>
    <dbReference type="NCBI Taxonomy" id="1033810"/>
    <lineage>
        <taxon>Bacteria</taxon>
        <taxon>Bacillati</taxon>
        <taxon>Mycoplasmatota</taxon>
        <taxon>Mollicutes</taxon>
        <taxon>Haloplasmatales</taxon>
        <taxon>Haloplasmataceae</taxon>
        <taxon>Haloplasma</taxon>
    </lineage>
</organism>
<evidence type="ECO:0000256" key="5">
    <source>
        <dbReference type="ARBA" id="ARBA00022777"/>
    </source>
</evidence>
<evidence type="ECO:0000256" key="3">
    <source>
        <dbReference type="ARBA" id="ARBA00022553"/>
    </source>
</evidence>
<dbReference type="Gene3D" id="3.30.565.10">
    <property type="entry name" value="Histidine kinase-like ATPase, C-terminal domain"/>
    <property type="match status" value="1"/>
</dbReference>
<evidence type="ECO:0000256" key="4">
    <source>
        <dbReference type="ARBA" id="ARBA00022679"/>
    </source>
</evidence>
<keyword evidence="6" id="KW-0902">Two-component regulatory system</keyword>
<dbReference type="SUPFAM" id="SSF55874">
    <property type="entry name" value="ATPase domain of HSP90 chaperone/DNA topoisomerase II/histidine kinase"/>
    <property type="match status" value="1"/>
</dbReference>
<keyword evidence="5" id="KW-0418">Kinase</keyword>
<dbReference type="FunFam" id="3.30.565.10:FF:000006">
    <property type="entry name" value="Sensor histidine kinase WalK"/>
    <property type="match status" value="1"/>
</dbReference>
<keyword evidence="8" id="KW-0175">Coiled coil</keyword>
<evidence type="ECO:0000256" key="2">
    <source>
        <dbReference type="ARBA" id="ARBA00012438"/>
    </source>
</evidence>
<dbReference type="InterPro" id="IPR003661">
    <property type="entry name" value="HisK_dim/P_dom"/>
</dbReference>
<dbReference type="CDD" id="cd00082">
    <property type="entry name" value="HisKA"/>
    <property type="match status" value="1"/>
</dbReference>
<dbReference type="AlphaFoldDB" id="F7PSK5"/>
<dbReference type="InParanoid" id="F7PSK5"/>
<feature type="transmembrane region" description="Helical" evidence="9">
    <location>
        <begin position="7"/>
        <end position="23"/>
    </location>
</feature>
<dbReference type="GO" id="GO:0005886">
    <property type="term" value="C:plasma membrane"/>
    <property type="evidence" value="ECO:0007669"/>
    <property type="project" value="TreeGrafter"/>
</dbReference>
<dbReference type="InterPro" id="IPR004358">
    <property type="entry name" value="Sig_transdc_His_kin-like_C"/>
</dbReference>
<dbReference type="EC" id="2.7.13.3" evidence="2"/>
<sequence>MRKSSFIIFIVVLYSLLVFNLYYYDVIEIPIALLFETVFIILMYSLYDHIKKMTSEIENANKTLKKIISGDVDVRMLSNDLKENFTVGPNVNRLARQIDALLTKKEEDEQTIDILTNNILSPIIYIDIDGQIRYVNEQFHIQFKINVKKDDNYELIRNRDSKLFKLIDDAFILETDQNLKFKYKSYVYHTLATPINNSSLKFVGILFIFHDITELTKYEKLQKDFLADVSHELKTPISAIKGASEILLNGAKHNEDTIIDFLKMIKSENERMELMVRDILLISRLEHTKDLLNKKKMDVSMLLKECTKTLYIKAKRKQQDIITDIAENLYIEGDYGRLKHVFLNLIDNAINYTSDNQNIHLSAHREEADVIVRVKDKGVGISEETLPYIFERFYRVDRARDRNTGGSGLGLAIAKSILDNHGAKIGVKSKVGVGTEFKITFKFYHSKLD</sequence>
<evidence type="ECO:0000256" key="7">
    <source>
        <dbReference type="ARBA" id="ARBA00023136"/>
    </source>
</evidence>